<reference evidence="4 5" key="1">
    <citation type="journal article" date="2017" name="Mol. Biol. Evol.">
        <title>The 4-celled Tetrabaena socialis nuclear genome reveals the essential components for genetic control of cell number at the origin of multicellularity in the volvocine lineage.</title>
        <authorList>
            <person name="Featherston J."/>
            <person name="Arakaki Y."/>
            <person name="Hanschen E.R."/>
            <person name="Ferris P.J."/>
            <person name="Michod R.E."/>
            <person name="Olson B.J.S.C."/>
            <person name="Nozaki H."/>
            <person name="Durand P.M."/>
        </authorList>
    </citation>
    <scope>NUCLEOTIDE SEQUENCE [LARGE SCALE GENOMIC DNA]</scope>
    <source>
        <strain evidence="4 5">NIES-571</strain>
    </source>
</reference>
<dbReference type="Proteomes" id="UP000236333">
    <property type="component" value="Unassembled WGS sequence"/>
</dbReference>
<keyword evidence="2" id="KW-1133">Transmembrane helix</keyword>
<dbReference type="InterPro" id="IPR013583">
    <property type="entry name" value="MCTP_C"/>
</dbReference>
<evidence type="ECO:0000313" key="4">
    <source>
        <dbReference type="EMBL" id="PNH04471.1"/>
    </source>
</evidence>
<protein>
    <recommendedName>
        <fullName evidence="3">Multiple C2 domain-containing protein</fullName>
    </recommendedName>
</protein>
<sequence>MTVGIFTSSAKSVMGLTFSDTLTLVSKVRFKVSSVHPFKRSWHTVAMYMNGPAPGSGVGGSPPLVGVLGVRMQYNTICGLVKSYIAAALPESMYELELDGDTTLKMEADARKISESPYLPTARRLTAPFAELIELGLMLQNLFDDVASILERLQAALSFQDVVASWLFIAGCCLLFGAVALLGWRTFVFLVLLWQVRPPALRDALPPPPLSYFLKLPCKSAAEFG</sequence>
<dbReference type="InterPro" id="IPR047259">
    <property type="entry name" value="QUIRKY-like"/>
</dbReference>
<evidence type="ECO:0000256" key="1">
    <source>
        <dbReference type="ARBA" id="ARBA00022737"/>
    </source>
</evidence>
<evidence type="ECO:0000256" key="2">
    <source>
        <dbReference type="SAM" id="Phobius"/>
    </source>
</evidence>
<dbReference type="OrthoDB" id="1510841at2759"/>
<proteinExistence type="predicted"/>
<dbReference type="Pfam" id="PF08372">
    <property type="entry name" value="PRT_C"/>
    <property type="match status" value="1"/>
</dbReference>
<feature type="transmembrane region" description="Helical" evidence="2">
    <location>
        <begin position="166"/>
        <end position="194"/>
    </location>
</feature>
<keyword evidence="2" id="KW-0472">Membrane</keyword>
<keyword evidence="1" id="KW-0677">Repeat</keyword>
<keyword evidence="2" id="KW-0812">Transmembrane</keyword>
<accession>A0A2J7ZW08</accession>
<feature type="domain" description="Multiple C2" evidence="3">
    <location>
        <begin position="137"/>
        <end position="220"/>
    </location>
</feature>
<dbReference type="PANTHER" id="PTHR31425:SF50">
    <property type="entry name" value="FT-INTERACTING PROTEIN 3-RELATED"/>
    <property type="match status" value="1"/>
</dbReference>
<dbReference type="EMBL" id="PGGS01000386">
    <property type="protein sequence ID" value="PNH04471.1"/>
    <property type="molecule type" value="Genomic_DNA"/>
</dbReference>
<gene>
    <name evidence="4" type="ORF">TSOC_009358</name>
</gene>
<keyword evidence="5" id="KW-1185">Reference proteome</keyword>
<dbReference type="PANTHER" id="PTHR31425">
    <property type="entry name" value="PHOSPHORIBOSYLANTHRANILATE TRANSFERASE ISOFORM 1"/>
    <property type="match status" value="1"/>
</dbReference>
<evidence type="ECO:0000313" key="5">
    <source>
        <dbReference type="Proteomes" id="UP000236333"/>
    </source>
</evidence>
<comment type="caution">
    <text evidence="4">The sequence shown here is derived from an EMBL/GenBank/DDBJ whole genome shotgun (WGS) entry which is preliminary data.</text>
</comment>
<organism evidence="4 5">
    <name type="scientific">Tetrabaena socialis</name>
    <dbReference type="NCBI Taxonomy" id="47790"/>
    <lineage>
        <taxon>Eukaryota</taxon>
        <taxon>Viridiplantae</taxon>
        <taxon>Chlorophyta</taxon>
        <taxon>core chlorophytes</taxon>
        <taxon>Chlorophyceae</taxon>
        <taxon>CS clade</taxon>
        <taxon>Chlamydomonadales</taxon>
        <taxon>Tetrabaenaceae</taxon>
        <taxon>Tetrabaena</taxon>
    </lineage>
</organism>
<dbReference type="AlphaFoldDB" id="A0A2J7ZW08"/>
<evidence type="ECO:0000259" key="3">
    <source>
        <dbReference type="Pfam" id="PF08372"/>
    </source>
</evidence>
<name>A0A2J7ZW08_9CHLO</name>